<name>A0ABD1XGS9_9MARC</name>
<keyword evidence="3" id="KW-1185">Reference proteome</keyword>
<feature type="region of interest" description="Disordered" evidence="1">
    <location>
        <begin position="92"/>
        <end position="127"/>
    </location>
</feature>
<proteinExistence type="predicted"/>
<dbReference type="Proteomes" id="UP001605036">
    <property type="component" value="Unassembled WGS sequence"/>
</dbReference>
<comment type="caution">
    <text evidence="2">The sequence shown here is derived from an EMBL/GenBank/DDBJ whole genome shotgun (WGS) entry which is preliminary data.</text>
</comment>
<protein>
    <submittedName>
        <fullName evidence="2">Uncharacterized protein</fullName>
    </submittedName>
</protein>
<reference evidence="2 3" key="1">
    <citation type="submission" date="2024-09" db="EMBL/GenBank/DDBJ databases">
        <title>Chromosome-scale assembly of Riccia fluitans.</title>
        <authorList>
            <person name="Paukszto L."/>
            <person name="Sawicki J."/>
            <person name="Karawczyk K."/>
            <person name="Piernik-Szablinska J."/>
            <person name="Szczecinska M."/>
            <person name="Mazdziarz M."/>
        </authorList>
    </citation>
    <scope>NUCLEOTIDE SEQUENCE [LARGE SCALE GENOMIC DNA]</scope>
    <source>
        <strain evidence="2">Rf_01</strain>
        <tissue evidence="2">Aerial parts of the thallus</tissue>
    </source>
</reference>
<dbReference type="AlphaFoldDB" id="A0ABD1XGS9"/>
<organism evidence="2 3">
    <name type="scientific">Riccia fluitans</name>
    <dbReference type="NCBI Taxonomy" id="41844"/>
    <lineage>
        <taxon>Eukaryota</taxon>
        <taxon>Viridiplantae</taxon>
        <taxon>Streptophyta</taxon>
        <taxon>Embryophyta</taxon>
        <taxon>Marchantiophyta</taxon>
        <taxon>Marchantiopsida</taxon>
        <taxon>Marchantiidae</taxon>
        <taxon>Marchantiales</taxon>
        <taxon>Ricciaceae</taxon>
        <taxon>Riccia</taxon>
    </lineage>
</organism>
<accession>A0ABD1XGS9</accession>
<evidence type="ECO:0000256" key="1">
    <source>
        <dbReference type="SAM" id="MobiDB-lite"/>
    </source>
</evidence>
<evidence type="ECO:0000313" key="3">
    <source>
        <dbReference type="Proteomes" id="UP001605036"/>
    </source>
</evidence>
<sequence>MPLCYILKNALLELEAVARCLSPVQFATWRENRDELLKWIGSTERSNSQISLSIISLQGLHLNGNCRQETTQAYASAQYEESHSEVVEICSDQGPHSSEQQPPLSMSSEGTAPAYFASPHPHDDRAIDDPRLAISAALHPSMVGNTCSNPQTGHPTAISGEFLLNERKTFGS</sequence>
<feature type="compositionally biased region" description="Polar residues" evidence="1">
    <location>
        <begin position="94"/>
        <end position="110"/>
    </location>
</feature>
<evidence type="ECO:0000313" key="2">
    <source>
        <dbReference type="EMBL" id="KAL2608164.1"/>
    </source>
</evidence>
<dbReference type="EMBL" id="JBHFFA010000008">
    <property type="protein sequence ID" value="KAL2608164.1"/>
    <property type="molecule type" value="Genomic_DNA"/>
</dbReference>
<gene>
    <name evidence="2" type="ORF">R1flu_026737</name>
</gene>